<dbReference type="Proteomes" id="UP000233551">
    <property type="component" value="Unassembled WGS sequence"/>
</dbReference>
<sequence length="98" mass="10240">MSSSIYHATTVGPSCDPLSATVATQLLFIYAPTGMQTPQAPFHDLLPLCPAATSYPCPPVYTPLPTAKRLFLLPRAAALAPTAHAATTSCCPSTLHTD</sequence>
<accession>A0A2I0IL80</accession>
<proteinExistence type="predicted"/>
<evidence type="ECO:0000313" key="1">
    <source>
        <dbReference type="EMBL" id="PKI44513.1"/>
    </source>
</evidence>
<comment type="caution">
    <text evidence="1">The sequence shown here is derived from an EMBL/GenBank/DDBJ whole genome shotgun (WGS) entry which is preliminary data.</text>
</comment>
<dbReference type="AlphaFoldDB" id="A0A2I0IL80"/>
<gene>
    <name evidence="1" type="ORF">CRG98_035100</name>
</gene>
<name>A0A2I0IL80_PUNGR</name>
<reference evidence="1 2" key="1">
    <citation type="submission" date="2017-11" db="EMBL/GenBank/DDBJ databases">
        <title>De-novo sequencing of pomegranate (Punica granatum L.) genome.</title>
        <authorList>
            <person name="Akparov Z."/>
            <person name="Amiraslanov A."/>
            <person name="Hajiyeva S."/>
            <person name="Abbasov M."/>
            <person name="Kaur K."/>
            <person name="Hamwieh A."/>
            <person name="Solovyev V."/>
            <person name="Salamov A."/>
            <person name="Braich B."/>
            <person name="Kosarev P."/>
            <person name="Mahmoud A."/>
            <person name="Hajiyev E."/>
            <person name="Babayeva S."/>
            <person name="Izzatullayeva V."/>
            <person name="Mammadov A."/>
            <person name="Mammadov A."/>
            <person name="Sharifova S."/>
            <person name="Ojaghi J."/>
            <person name="Eynullazada K."/>
            <person name="Bayramov B."/>
            <person name="Abdulazimova A."/>
            <person name="Shahmuradov I."/>
        </authorList>
    </citation>
    <scope>NUCLEOTIDE SEQUENCE [LARGE SCALE GENOMIC DNA]</scope>
    <source>
        <strain evidence="2">cv. AG2017</strain>
        <tissue evidence="1">Leaf</tissue>
    </source>
</reference>
<dbReference type="EMBL" id="PGOL01002876">
    <property type="protein sequence ID" value="PKI44513.1"/>
    <property type="molecule type" value="Genomic_DNA"/>
</dbReference>
<protein>
    <submittedName>
        <fullName evidence="1">Uncharacterized protein</fullName>
    </submittedName>
</protein>
<evidence type="ECO:0000313" key="2">
    <source>
        <dbReference type="Proteomes" id="UP000233551"/>
    </source>
</evidence>
<keyword evidence="2" id="KW-1185">Reference proteome</keyword>
<organism evidence="1 2">
    <name type="scientific">Punica granatum</name>
    <name type="common">Pomegranate</name>
    <dbReference type="NCBI Taxonomy" id="22663"/>
    <lineage>
        <taxon>Eukaryota</taxon>
        <taxon>Viridiplantae</taxon>
        <taxon>Streptophyta</taxon>
        <taxon>Embryophyta</taxon>
        <taxon>Tracheophyta</taxon>
        <taxon>Spermatophyta</taxon>
        <taxon>Magnoliopsida</taxon>
        <taxon>eudicotyledons</taxon>
        <taxon>Gunneridae</taxon>
        <taxon>Pentapetalae</taxon>
        <taxon>rosids</taxon>
        <taxon>malvids</taxon>
        <taxon>Myrtales</taxon>
        <taxon>Lythraceae</taxon>
        <taxon>Punica</taxon>
    </lineage>
</organism>